<keyword evidence="1" id="KW-0418">Kinase</keyword>
<name>A0A101SY20_9ACTN</name>
<dbReference type="AlphaFoldDB" id="A0A101SY20"/>
<evidence type="ECO:0000313" key="3">
    <source>
        <dbReference type="EMBL" id="KUN82248.1"/>
    </source>
</evidence>
<dbReference type="STRING" id="1943.AQJ64_19330"/>
<dbReference type="CDD" id="cd16936">
    <property type="entry name" value="HATPase_RsbW-like"/>
    <property type="match status" value="1"/>
</dbReference>
<dbReference type="Proteomes" id="UP000052982">
    <property type="component" value="Unassembled WGS sequence"/>
</dbReference>
<keyword evidence="1" id="KW-0808">Transferase</keyword>
<accession>A0A101SY20</accession>
<dbReference type="EMBL" id="LMWW01000032">
    <property type="protein sequence ID" value="KUN82248.1"/>
    <property type="molecule type" value="Genomic_DNA"/>
</dbReference>
<keyword evidence="1" id="KW-0723">Serine/threonine-protein kinase</keyword>
<dbReference type="InterPro" id="IPR036890">
    <property type="entry name" value="HATPase_C_sf"/>
</dbReference>
<evidence type="ECO:0000256" key="1">
    <source>
        <dbReference type="ARBA" id="ARBA00022527"/>
    </source>
</evidence>
<evidence type="ECO:0000313" key="4">
    <source>
        <dbReference type="Proteomes" id="UP000052982"/>
    </source>
</evidence>
<reference evidence="3 4" key="1">
    <citation type="submission" date="2015-10" db="EMBL/GenBank/DDBJ databases">
        <title>Draft genome sequence of Streptomyces griseoruber DSM 40281, type strain for the species Streptomyces griseoruber.</title>
        <authorList>
            <person name="Ruckert C."/>
            <person name="Winkler A."/>
            <person name="Kalinowski J."/>
            <person name="Kampfer P."/>
            <person name="Glaeser S."/>
        </authorList>
    </citation>
    <scope>NUCLEOTIDE SEQUENCE [LARGE SCALE GENOMIC DNA]</scope>
    <source>
        <strain evidence="3 4">DSM 40281</strain>
    </source>
</reference>
<feature type="domain" description="Histidine kinase/HSP90-like ATPase" evidence="2">
    <location>
        <begin position="27"/>
        <end position="137"/>
    </location>
</feature>
<dbReference type="InterPro" id="IPR003594">
    <property type="entry name" value="HATPase_dom"/>
</dbReference>
<dbReference type="PANTHER" id="PTHR35526:SF3">
    <property type="entry name" value="ANTI-SIGMA-F FACTOR RSBW"/>
    <property type="match status" value="1"/>
</dbReference>
<sequence>MCVAWEGGVVVSGYEVTEPRLRCVLPFEAVPAEVGLLRRAAVKQLSQWGMPVAVDEAELLVTELATNVVKHVGEGVSAALILEWRGERLRLEVHDKSRTPPSPRTPDSDDVCGRGLHLLASLAVDWGTALTAAGKAVWCEIAMGTGSACRRIERAAAALENYPGTGRGSALQRRGRDAGLTESAVELIADLLHWTAARGLDPDDVLDRAQMHYEAEADAA</sequence>
<keyword evidence="4" id="KW-1185">Reference proteome</keyword>
<evidence type="ECO:0000259" key="2">
    <source>
        <dbReference type="Pfam" id="PF13581"/>
    </source>
</evidence>
<dbReference type="Pfam" id="PF13581">
    <property type="entry name" value="HATPase_c_2"/>
    <property type="match status" value="1"/>
</dbReference>
<gene>
    <name evidence="3" type="ORF">AQJ64_19330</name>
</gene>
<comment type="caution">
    <text evidence="3">The sequence shown here is derived from an EMBL/GenBank/DDBJ whole genome shotgun (WGS) entry which is preliminary data.</text>
</comment>
<protein>
    <recommendedName>
        <fullName evidence="2">Histidine kinase/HSP90-like ATPase domain-containing protein</fullName>
    </recommendedName>
</protein>
<dbReference type="GO" id="GO:0004674">
    <property type="term" value="F:protein serine/threonine kinase activity"/>
    <property type="evidence" value="ECO:0007669"/>
    <property type="project" value="UniProtKB-KW"/>
</dbReference>
<proteinExistence type="predicted"/>
<dbReference type="Gene3D" id="3.30.565.10">
    <property type="entry name" value="Histidine kinase-like ATPase, C-terminal domain"/>
    <property type="match status" value="1"/>
</dbReference>
<dbReference type="PANTHER" id="PTHR35526">
    <property type="entry name" value="ANTI-SIGMA-F FACTOR RSBW-RELATED"/>
    <property type="match status" value="1"/>
</dbReference>
<dbReference type="InterPro" id="IPR050267">
    <property type="entry name" value="Anti-sigma-factor_SerPK"/>
</dbReference>
<organism evidence="3 4">
    <name type="scientific">Streptomyces griseoruber</name>
    <dbReference type="NCBI Taxonomy" id="1943"/>
    <lineage>
        <taxon>Bacteria</taxon>
        <taxon>Bacillati</taxon>
        <taxon>Actinomycetota</taxon>
        <taxon>Actinomycetes</taxon>
        <taxon>Kitasatosporales</taxon>
        <taxon>Streptomycetaceae</taxon>
        <taxon>Streptomyces</taxon>
    </lineage>
</organism>